<dbReference type="InterPro" id="IPR007362">
    <property type="entry name" value="DUF429"/>
</dbReference>
<sequence>METALCAGIDGCRGGWIVAAWTGAGPLSLTRIAALADLFSGDDAPRIAAIDIPIGLPERSGPRGRAAERLVRPLLGRRQSSVFSVPARAAVAAGLGAGDEATRYRAACAAARAASDPPRAVAKQSFHLFPKIAEADALLRGRADLRDRLIECHPEAAFWAMNGQAELTRAKKVKGRPCPDGLRLRIDLLAAAGLPTDALSTQTANALRAGLDDLVDACACLWTARRALDGKALRFPDPPERDAFGLPIGIHA</sequence>
<evidence type="ECO:0000313" key="1">
    <source>
        <dbReference type="EMBL" id="RLP80179.1"/>
    </source>
</evidence>
<dbReference type="Pfam" id="PF04250">
    <property type="entry name" value="DUF429"/>
    <property type="match status" value="1"/>
</dbReference>
<protein>
    <submittedName>
        <fullName evidence="1">DUF429 domain-containing protein</fullName>
    </submittedName>
</protein>
<gene>
    <name evidence="1" type="ORF">D9R14_07075</name>
</gene>
<accession>A0A3L7AIH6</accession>
<keyword evidence="2" id="KW-1185">Reference proteome</keyword>
<organism evidence="1 2">
    <name type="scientific">Xanthobacter tagetidis</name>
    <dbReference type="NCBI Taxonomy" id="60216"/>
    <lineage>
        <taxon>Bacteria</taxon>
        <taxon>Pseudomonadati</taxon>
        <taxon>Pseudomonadota</taxon>
        <taxon>Alphaproteobacteria</taxon>
        <taxon>Hyphomicrobiales</taxon>
        <taxon>Xanthobacteraceae</taxon>
        <taxon>Xanthobacter</taxon>
    </lineage>
</organism>
<dbReference type="AlphaFoldDB" id="A0A3L7AIH6"/>
<dbReference type="OrthoDB" id="9811476at2"/>
<dbReference type="Proteomes" id="UP000269692">
    <property type="component" value="Unassembled WGS sequence"/>
</dbReference>
<comment type="caution">
    <text evidence="1">The sequence shown here is derived from an EMBL/GenBank/DDBJ whole genome shotgun (WGS) entry which is preliminary data.</text>
</comment>
<evidence type="ECO:0000313" key="2">
    <source>
        <dbReference type="Proteomes" id="UP000269692"/>
    </source>
</evidence>
<reference evidence="1 2" key="1">
    <citation type="submission" date="2018-10" db="EMBL/GenBank/DDBJ databases">
        <title>Xanthobacter tagetidis genome sequencing and assembly.</title>
        <authorList>
            <person name="Maclea K.S."/>
            <person name="Goen A.E."/>
            <person name="Fatima S.A."/>
        </authorList>
    </citation>
    <scope>NUCLEOTIDE SEQUENCE [LARGE SCALE GENOMIC DNA]</scope>
    <source>
        <strain evidence="1 2">ATCC 700314</strain>
    </source>
</reference>
<proteinExistence type="predicted"/>
<name>A0A3L7AIH6_9HYPH</name>
<dbReference type="EMBL" id="RCTF01000004">
    <property type="protein sequence ID" value="RLP80179.1"/>
    <property type="molecule type" value="Genomic_DNA"/>
</dbReference>